<name>A0AAE3W9U8_9RHOB</name>
<feature type="region of interest" description="Disordered" evidence="1">
    <location>
        <begin position="27"/>
        <end position="47"/>
    </location>
</feature>
<dbReference type="SUPFAM" id="SSF56925">
    <property type="entry name" value="OMPA-like"/>
    <property type="match status" value="1"/>
</dbReference>
<dbReference type="RefSeq" id="WP_306734502.1">
    <property type="nucleotide sequence ID" value="NZ_JANHAX010000001.1"/>
</dbReference>
<evidence type="ECO:0000313" key="4">
    <source>
        <dbReference type="Proteomes" id="UP001226762"/>
    </source>
</evidence>
<protein>
    <submittedName>
        <fullName evidence="3">Thymidylate synthase</fullName>
    </submittedName>
</protein>
<keyword evidence="4" id="KW-1185">Reference proteome</keyword>
<keyword evidence="2" id="KW-0732">Signal</keyword>
<gene>
    <name evidence="3" type="ORF">NO357_04975</name>
</gene>
<feature type="chain" id="PRO_5042047701" evidence="2">
    <location>
        <begin position="20"/>
        <end position="321"/>
    </location>
</feature>
<organism evidence="3 4">
    <name type="scientific">Marimonas arenosa</name>
    <dbReference type="NCBI Taxonomy" id="1795305"/>
    <lineage>
        <taxon>Bacteria</taxon>
        <taxon>Pseudomonadati</taxon>
        <taxon>Pseudomonadota</taxon>
        <taxon>Alphaproteobacteria</taxon>
        <taxon>Rhodobacterales</taxon>
        <taxon>Paracoccaceae</taxon>
        <taxon>Marimonas</taxon>
    </lineage>
</organism>
<dbReference type="Gene3D" id="2.40.160.90">
    <property type="match status" value="1"/>
</dbReference>
<feature type="compositionally biased region" description="Gly residues" evidence="1">
    <location>
        <begin position="30"/>
        <end position="43"/>
    </location>
</feature>
<evidence type="ECO:0000313" key="3">
    <source>
        <dbReference type="EMBL" id="MDQ2089251.1"/>
    </source>
</evidence>
<reference evidence="3" key="1">
    <citation type="submission" date="2022-07" db="EMBL/GenBank/DDBJ databases">
        <authorList>
            <person name="Otstavnykh N."/>
            <person name="Isaeva M."/>
            <person name="Bystritskaya E."/>
        </authorList>
    </citation>
    <scope>NUCLEOTIDE SEQUENCE</scope>
    <source>
        <strain evidence="3">KCTC 52189</strain>
    </source>
</reference>
<dbReference type="PROSITE" id="PS51257">
    <property type="entry name" value="PROKAR_LIPOPROTEIN"/>
    <property type="match status" value="1"/>
</dbReference>
<sequence>MRILRQALILSAVGGFLIACDSTNPFTTNGGTGGTGGTGGGTTPTGDTIPASVAGNVTAVSYSPGSATITVEGINLDEVPFAAVYRRNPALDVPGYQAYTAQDDALDRHVTAFVMQSGNSGAVRGAVVVSGGQFNRYFGGVYYERDNYSPATGQVSYAGRYAGLTNVPGDGGDLIPVPPGIDPSLVPVDAAEVTGRIFLNANFADNSVNGGIYNRVLTDYAVALPDLALIATDIADDGSFSGTVEYSGVVGETIGEYAGIFGGPDAESVAGGVRLNEWDGKGNPLGFENEEEYGVFVLDQCGTAGASAAICADVNPGAGVP</sequence>
<dbReference type="EMBL" id="JANHAX010000001">
    <property type="protein sequence ID" value="MDQ2089251.1"/>
    <property type="molecule type" value="Genomic_DNA"/>
</dbReference>
<comment type="caution">
    <text evidence="3">The sequence shown here is derived from an EMBL/GenBank/DDBJ whole genome shotgun (WGS) entry which is preliminary data.</text>
</comment>
<dbReference type="Proteomes" id="UP001226762">
    <property type="component" value="Unassembled WGS sequence"/>
</dbReference>
<reference evidence="3" key="2">
    <citation type="submission" date="2023-02" db="EMBL/GenBank/DDBJ databases">
        <title>'Rhodoalgimonas zhirmunskyi' gen. nov., isolated from a red alga.</title>
        <authorList>
            <person name="Nedashkovskaya O.I."/>
            <person name="Otstavnykh N.Y."/>
            <person name="Bystritskaya E.P."/>
            <person name="Balabanova L.A."/>
            <person name="Isaeva M.P."/>
        </authorList>
    </citation>
    <scope>NUCLEOTIDE SEQUENCE</scope>
    <source>
        <strain evidence="3">KCTC 52189</strain>
    </source>
</reference>
<dbReference type="InterPro" id="IPR011250">
    <property type="entry name" value="OMP/PagP_B-barrel"/>
</dbReference>
<evidence type="ECO:0000256" key="1">
    <source>
        <dbReference type="SAM" id="MobiDB-lite"/>
    </source>
</evidence>
<accession>A0AAE3W9U8</accession>
<proteinExistence type="predicted"/>
<dbReference type="AlphaFoldDB" id="A0AAE3W9U8"/>
<feature type="signal peptide" evidence="2">
    <location>
        <begin position="1"/>
        <end position="19"/>
    </location>
</feature>
<evidence type="ECO:0000256" key="2">
    <source>
        <dbReference type="SAM" id="SignalP"/>
    </source>
</evidence>